<proteinExistence type="predicted"/>
<dbReference type="KEGG" id="tet:TTHERM_000320339"/>
<name>W7X6Y8_TETTS</name>
<protein>
    <submittedName>
        <fullName evidence="1">Uncharacterized protein</fullName>
    </submittedName>
</protein>
<evidence type="ECO:0000313" key="2">
    <source>
        <dbReference type="Proteomes" id="UP000009168"/>
    </source>
</evidence>
<organism evidence="1 2">
    <name type="scientific">Tetrahymena thermophila (strain SB210)</name>
    <dbReference type="NCBI Taxonomy" id="312017"/>
    <lineage>
        <taxon>Eukaryota</taxon>
        <taxon>Sar</taxon>
        <taxon>Alveolata</taxon>
        <taxon>Ciliophora</taxon>
        <taxon>Intramacronucleata</taxon>
        <taxon>Oligohymenophorea</taxon>
        <taxon>Hymenostomatida</taxon>
        <taxon>Tetrahymenina</taxon>
        <taxon>Tetrahymenidae</taxon>
        <taxon>Tetrahymena</taxon>
    </lineage>
</organism>
<dbReference type="Proteomes" id="UP000009168">
    <property type="component" value="Unassembled WGS sequence"/>
</dbReference>
<gene>
    <name evidence="1" type="ORF">TTHERM_000320339</name>
</gene>
<dbReference type="GeneID" id="24438428"/>
<keyword evidence="2" id="KW-1185">Reference proteome</keyword>
<dbReference type="AlphaFoldDB" id="W7X6Y8"/>
<reference evidence="2" key="1">
    <citation type="journal article" date="2006" name="PLoS Biol.">
        <title>Macronuclear genome sequence of the ciliate Tetrahymena thermophila, a model eukaryote.</title>
        <authorList>
            <person name="Eisen J.A."/>
            <person name="Coyne R.S."/>
            <person name="Wu M."/>
            <person name="Wu D."/>
            <person name="Thiagarajan M."/>
            <person name="Wortman J.R."/>
            <person name="Badger J.H."/>
            <person name="Ren Q."/>
            <person name="Amedeo P."/>
            <person name="Jones K.M."/>
            <person name="Tallon L.J."/>
            <person name="Delcher A.L."/>
            <person name="Salzberg S.L."/>
            <person name="Silva J.C."/>
            <person name="Haas B.J."/>
            <person name="Majoros W.H."/>
            <person name="Farzad M."/>
            <person name="Carlton J.M."/>
            <person name="Smith R.K. Jr."/>
            <person name="Garg J."/>
            <person name="Pearlman R.E."/>
            <person name="Karrer K.M."/>
            <person name="Sun L."/>
            <person name="Manning G."/>
            <person name="Elde N.C."/>
            <person name="Turkewitz A.P."/>
            <person name="Asai D.J."/>
            <person name="Wilkes D.E."/>
            <person name="Wang Y."/>
            <person name="Cai H."/>
            <person name="Collins K."/>
            <person name="Stewart B.A."/>
            <person name="Lee S.R."/>
            <person name="Wilamowska K."/>
            <person name="Weinberg Z."/>
            <person name="Ruzzo W.L."/>
            <person name="Wloga D."/>
            <person name="Gaertig J."/>
            <person name="Frankel J."/>
            <person name="Tsao C.-C."/>
            <person name="Gorovsky M.A."/>
            <person name="Keeling P.J."/>
            <person name="Waller R.F."/>
            <person name="Patron N.J."/>
            <person name="Cherry J.M."/>
            <person name="Stover N.A."/>
            <person name="Krieger C.J."/>
            <person name="del Toro C."/>
            <person name="Ryder H.F."/>
            <person name="Williamson S.C."/>
            <person name="Barbeau R.A."/>
            <person name="Hamilton E.P."/>
            <person name="Orias E."/>
        </authorList>
    </citation>
    <scope>NUCLEOTIDE SEQUENCE [LARGE SCALE GENOMIC DNA]</scope>
    <source>
        <strain evidence="2">SB210</strain>
    </source>
</reference>
<dbReference type="InParanoid" id="W7X6Y8"/>
<accession>W7X6Y8</accession>
<sequence length="126" mass="15126">MKLSFQSIGFMTSQRLLEYFHKKKNQINKQIGNKQFHFINLLNKIEINSTNFSLTQNYVEKNKKSILFLFTFSLHIQKVFFIDQSSPDKNNETHLQFLNQCKIEIIAQNLIIQRQKINYKIKIKQK</sequence>
<evidence type="ECO:0000313" key="1">
    <source>
        <dbReference type="EMBL" id="EWS75145.1"/>
    </source>
</evidence>
<dbReference type="RefSeq" id="XP_012652301.1">
    <property type="nucleotide sequence ID" value="XM_012796847.1"/>
</dbReference>
<dbReference type="EMBL" id="GG662743">
    <property type="protein sequence ID" value="EWS75145.1"/>
    <property type="molecule type" value="Genomic_DNA"/>
</dbReference>